<gene>
    <name evidence="3" type="ORF">RZN69_00505</name>
</gene>
<dbReference type="KEGG" id="puo:RZN69_00505"/>
<dbReference type="GO" id="GO:0006046">
    <property type="term" value="P:N-acetylglucosamine catabolic process"/>
    <property type="evidence" value="ECO:0007669"/>
    <property type="project" value="TreeGrafter"/>
</dbReference>
<dbReference type="PANTHER" id="PTHR11113:SF14">
    <property type="entry name" value="N-ACETYLGLUCOSAMINE-6-PHOSPHATE DEACETYLASE"/>
    <property type="match status" value="1"/>
</dbReference>
<dbReference type="RefSeq" id="WP_317834032.1">
    <property type="nucleotide sequence ID" value="NZ_CP136920.1"/>
</dbReference>
<comment type="similarity">
    <text evidence="1">Belongs to the metallo-dependent hydrolases superfamily. NagA family.</text>
</comment>
<name>A0AAQ3LDG3_9BACT</name>
<dbReference type="InterPro" id="IPR032466">
    <property type="entry name" value="Metal_Hydrolase"/>
</dbReference>
<keyword evidence="2" id="KW-0378">Hydrolase</keyword>
<evidence type="ECO:0000256" key="2">
    <source>
        <dbReference type="ARBA" id="ARBA00022801"/>
    </source>
</evidence>
<dbReference type="Gene3D" id="3.20.20.140">
    <property type="entry name" value="Metal-dependent hydrolases"/>
    <property type="match status" value="1"/>
</dbReference>
<evidence type="ECO:0000313" key="4">
    <source>
        <dbReference type="Proteomes" id="UP001304300"/>
    </source>
</evidence>
<dbReference type="Proteomes" id="UP001304300">
    <property type="component" value="Chromosome"/>
</dbReference>
<evidence type="ECO:0000313" key="3">
    <source>
        <dbReference type="EMBL" id="WOO41548.1"/>
    </source>
</evidence>
<reference evidence="3 4" key="1">
    <citation type="submission" date="2023-10" db="EMBL/GenBank/DDBJ databases">
        <title>Rubellicoccus peritrichatus gen. nov., sp. nov., isolated from an algae of coral reef tank.</title>
        <authorList>
            <person name="Luo J."/>
        </authorList>
    </citation>
    <scope>NUCLEOTIDE SEQUENCE [LARGE SCALE GENOMIC DNA]</scope>
    <source>
        <strain evidence="3 4">CR14</strain>
    </source>
</reference>
<evidence type="ECO:0000256" key="1">
    <source>
        <dbReference type="ARBA" id="ARBA00010716"/>
    </source>
</evidence>
<organism evidence="3 4">
    <name type="scientific">Rubellicoccus peritrichatus</name>
    <dbReference type="NCBI Taxonomy" id="3080537"/>
    <lineage>
        <taxon>Bacteria</taxon>
        <taxon>Pseudomonadati</taxon>
        <taxon>Verrucomicrobiota</taxon>
        <taxon>Opitutia</taxon>
        <taxon>Puniceicoccales</taxon>
        <taxon>Cerasicoccaceae</taxon>
        <taxon>Rubellicoccus</taxon>
    </lineage>
</organism>
<evidence type="ECO:0008006" key="5">
    <source>
        <dbReference type="Google" id="ProtNLM"/>
    </source>
</evidence>
<protein>
    <recommendedName>
        <fullName evidence="5">N-acetylglucosamine-6-phosphate deacetylase</fullName>
    </recommendedName>
</protein>
<dbReference type="PANTHER" id="PTHR11113">
    <property type="entry name" value="N-ACETYLGLUCOSAMINE-6-PHOSPHATE DEACETYLASE"/>
    <property type="match status" value="1"/>
</dbReference>
<dbReference type="SUPFAM" id="SSF51556">
    <property type="entry name" value="Metallo-dependent hydrolases"/>
    <property type="match status" value="1"/>
</dbReference>
<accession>A0AAQ3LDG3</accession>
<proteinExistence type="inferred from homology"/>
<keyword evidence="4" id="KW-1185">Reference proteome</keyword>
<sequence length="317" mass="34703">MSEQRIRSLFDIQVNGFAGVDYQSNDLTEQALRCSVDALHRHQTQRIFLTLITDSIDNLCRKLERVETIRQVDEKVAETICGYHIEGPYLSTTSGYSGAHNPDFMHAPQLAEFELMQAAANGNIRMVTLAPELPGAAEFISAVTANQVRVSLGHTDASDHDIELAISLGATLCTHLGNGIPQQLHRHNNVVQSLLADDRLIAFLIPDGIHLPPSTLKNFFRAKPPGKALFTTDCMAAAGALPGSYRLADLTLEVGADGVVRQPGQDNFAGSSLTPDRGVDNVACWLGITHLRARELFSTEIAKLFDIELPYLELETF</sequence>
<dbReference type="GO" id="GO:0008448">
    <property type="term" value="F:N-acetylglucosamine-6-phosphate deacetylase activity"/>
    <property type="evidence" value="ECO:0007669"/>
    <property type="project" value="TreeGrafter"/>
</dbReference>
<dbReference type="AlphaFoldDB" id="A0AAQ3LDG3"/>
<dbReference type="EMBL" id="CP136920">
    <property type="protein sequence ID" value="WOO41548.1"/>
    <property type="molecule type" value="Genomic_DNA"/>
</dbReference>